<evidence type="ECO:0000256" key="3">
    <source>
        <dbReference type="ARBA" id="ARBA00022729"/>
    </source>
</evidence>
<accession>A0A7J5B1A4</accession>
<gene>
    <name evidence="8" type="ORF">F8O03_10920</name>
</gene>
<evidence type="ECO:0000256" key="6">
    <source>
        <dbReference type="ARBA" id="ARBA00023288"/>
    </source>
</evidence>
<evidence type="ECO:0000256" key="2">
    <source>
        <dbReference type="ARBA" id="ARBA00008973"/>
    </source>
</evidence>
<dbReference type="RefSeq" id="WP_151423888.1">
    <property type="nucleotide sequence ID" value="NZ_WBJX01000003.1"/>
</dbReference>
<comment type="caution">
    <text evidence="8">The sequence shown here is derived from an EMBL/GenBank/DDBJ whole genome shotgun (WGS) entry which is preliminary data.</text>
</comment>
<keyword evidence="6" id="KW-0449">Lipoprotein</keyword>
<evidence type="ECO:0000256" key="1">
    <source>
        <dbReference type="ARBA" id="ARBA00004635"/>
    </source>
</evidence>
<dbReference type="SUPFAM" id="SSF53850">
    <property type="entry name" value="Periplasmic binding protein-like II"/>
    <property type="match status" value="1"/>
</dbReference>
<sequence>MSRFTKIAAAVGAIALVGGLSACSTGASDDSTIKLGVVGASDPYWEVLVEEAAAQDLTVELVDFSDYNQPNPATSEGELDVNAFQHIIYLAQHNAASGDDLVPIGSTAIYPLGFYSSQYDSVDAIPDGAEVAVPNDASNRARGLLVLQEAGLIELKDGGSPFSTLDDVLPESRVKVTELEASLTATSLPDLAGAIINNDFVENAGLTTEDALTRDDPQNASAFPYINIFVTTAENADNENYLKLVEIYQNSEAVAASVKETFGDTAVLTKTPVDELQTTLDELVAEIEAQG</sequence>
<name>A0A7J5B1A4_9MICO</name>
<dbReference type="Gene3D" id="3.40.190.10">
    <property type="entry name" value="Periplasmic binding protein-like II"/>
    <property type="match status" value="2"/>
</dbReference>
<proteinExistence type="inferred from homology"/>
<dbReference type="PANTHER" id="PTHR30429">
    <property type="entry name" value="D-METHIONINE-BINDING LIPOPROTEIN METQ"/>
    <property type="match status" value="1"/>
</dbReference>
<keyword evidence="9" id="KW-1185">Reference proteome</keyword>
<dbReference type="Pfam" id="PF03180">
    <property type="entry name" value="Lipoprotein_9"/>
    <property type="match status" value="1"/>
</dbReference>
<keyword evidence="4" id="KW-0472">Membrane</keyword>
<keyword evidence="3 7" id="KW-0732">Signal</keyword>
<dbReference type="GO" id="GO:0016020">
    <property type="term" value="C:membrane"/>
    <property type="evidence" value="ECO:0007669"/>
    <property type="project" value="UniProtKB-SubCell"/>
</dbReference>
<evidence type="ECO:0000256" key="5">
    <source>
        <dbReference type="ARBA" id="ARBA00023139"/>
    </source>
</evidence>
<evidence type="ECO:0000256" key="4">
    <source>
        <dbReference type="ARBA" id="ARBA00023136"/>
    </source>
</evidence>
<evidence type="ECO:0000313" key="8">
    <source>
        <dbReference type="EMBL" id="KAB1637713.1"/>
    </source>
</evidence>
<feature type="signal peptide" evidence="7">
    <location>
        <begin position="1"/>
        <end position="22"/>
    </location>
</feature>
<keyword evidence="5" id="KW-0564">Palmitate</keyword>
<comment type="subcellular location">
    <subcellularLocation>
        <location evidence="1">Membrane</location>
        <topology evidence="1">Lipid-anchor</topology>
    </subcellularLocation>
</comment>
<dbReference type="EMBL" id="WBJX01000003">
    <property type="protein sequence ID" value="KAB1637713.1"/>
    <property type="molecule type" value="Genomic_DNA"/>
</dbReference>
<evidence type="ECO:0000313" key="9">
    <source>
        <dbReference type="Proteomes" id="UP000490386"/>
    </source>
</evidence>
<evidence type="ECO:0000256" key="7">
    <source>
        <dbReference type="SAM" id="SignalP"/>
    </source>
</evidence>
<comment type="similarity">
    <text evidence="2">Belongs to the NlpA lipoprotein family.</text>
</comment>
<organism evidence="8 9">
    <name type="scientific">Pseudoclavibacter terrae</name>
    <dbReference type="NCBI Taxonomy" id="1530195"/>
    <lineage>
        <taxon>Bacteria</taxon>
        <taxon>Bacillati</taxon>
        <taxon>Actinomycetota</taxon>
        <taxon>Actinomycetes</taxon>
        <taxon>Micrococcales</taxon>
        <taxon>Microbacteriaceae</taxon>
        <taxon>Pseudoclavibacter</taxon>
    </lineage>
</organism>
<dbReference type="InterPro" id="IPR004872">
    <property type="entry name" value="Lipoprotein_NlpA"/>
</dbReference>
<dbReference type="PANTHER" id="PTHR30429:SF1">
    <property type="entry name" value="D-METHIONINE-BINDING LIPOPROTEIN METQ-RELATED"/>
    <property type="match status" value="1"/>
</dbReference>
<dbReference type="AlphaFoldDB" id="A0A7J5B1A4"/>
<protein>
    <submittedName>
        <fullName evidence="8">Methionine ABC transporter substrate-binding protein</fullName>
    </submittedName>
</protein>
<feature type="chain" id="PRO_5038864056" evidence="7">
    <location>
        <begin position="23"/>
        <end position="291"/>
    </location>
</feature>
<dbReference type="PROSITE" id="PS51257">
    <property type="entry name" value="PROKAR_LIPOPROTEIN"/>
    <property type="match status" value="1"/>
</dbReference>
<dbReference type="OrthoDB" id="9812878at2"/>
<reference evidence="8 9" key="1">
    <citation type="submission" date="2019-09" db="EMBL/GenBank/DDBJ databases">
        <title>Phylogeny of genus Pseudoclavibacter and closely related genus.</title>
        <authorList>
            <person name="Li Y."/>
        </authorList>
    </citation>
    <scope>NUCLEOTIDE SEQUENCE [LARGE SCALE GENOMIC DNA]</scope>
    <source>
        <strain evidence="8 9">THG-MD12</strain>
    </source>
</reference>
<dbReference type="Proteomes" id="UP000490386">
    <property type="component" value="Unassembled WGS sequence"/>
</dbReference>